<dbReference type="Pfam" id="PF01656">
    <property type="entry name" value="CbiA"/>
    <property type="match status" value="1"/>
</dbReference>
<dbReference type="PROSITE" id="PS00198">
    <property type="entry name" value="4FE4S_FER_1"/>
    <property type="match status" value="1"/>
</dbReference>
<keyword evidence="6" id="KW-1185">Reference proteome</keyword>
<accession>A0A1M5R9C6</accession>
<dbReference type="Gene3D" id="3.40.50.300">
    <property type="entry name" value="P-loop containing nucleotide triphosphate hydrolases"/>
    <property type="match status" value="1"/>
</dbReference>
<dbReference type="GO" id="GO:0046872">
    <property type="term" value="F:metal ion binding"/>
    <property type="evidence" value="ECO:0007669"/>
    <property type="project" value="UniProtKB-KW"/>
</dbReference>
<dbReference type="SUPFAM" id="SSF54862">
    <property type="entry name" value="4Fe-4S ferredoxins"/>
    <property type="match status" value="1"/>
</dbReference>
<dbReference type="InterPro" id="IPR002586">
    <property type="entry name" value="CobQ/CobB/MinD/ParA_Nub-bd_dom"/>
</dbReference>
<protein>
    <submittedName>
        <fullName evidence="5">MinD superfamily P-loop ATPase, contains an inserted ferredoxin domain</fullName>
    </submittedName>
</protein>
<evidence type="ECO:0000259" key="4">
    <source>
        <dbReference type="PROSITE" id="PS51379"/>
    </source>
</evidence>
<dbReference type="PROSITE" id="PS51379">
    <property type="entry name" value="4FE4S_FER_2"/>
    <property type="match status" value="2"/>
</dbReference>
<feature type="domain" description="4Fe-4S ferredoxin-type" evidence="4">
    <location>
        <begin position="56"/>
        <end position="85"/>
    </location>
</feature>
<dbReference type="EMBL" id="FQXH01000011">
    <property type="protein sequence ID" value="SHH22952.1"/>
    <property type="molecule type" value="Genomic_DNA"/>
</dbReference>
<dbReference type="AlphaFoldDB" id="A0A1M5R9C6"/>
<sequence length="273" mass="29809">MQIAVLSGKGGTGKTTISTNLAKLMGGMYVDCDVEEPNGFIFLKPDVEETEDVFVPVPTIDKDKCVSCKKCINACQFNALAFVNEVVLFDKLCHGCGACMLSCPTGAISEKERSIGKIHRGKSGNLECLMGILDIGEPMAGPIISQLKKKIDDEKITILDCAPGSSCNVVKGLYGSDYAILVTEPTKFGLHDLKIAVKLVRDMNIPFGIIINRADENKNLIEDYCKSENIKIIGKIPFSKKVAQLYSQGKLIVEDEEYESVFEEIIKELEGVS</sequence>
<dbReference type="GO" id="GO:0051536">
    <property type="term" value="F:iron-sulfur cluster binding"/>
    <property type="evidence" value="ECO:0007669"/>
    <property type="project" value="UniProtKB-KW"/>
</dbReference>
<dbReference type="Pfam" id="PF00037">
    <property type="entry name" value="Fer4"/>
    <property type="match status" value="2"/>
</dbReference>
<dbReference type="InterPro" id="IPR027417">
    <property type="entry name" value="P-loop_NTPase"/>
</dbReference>
<evidence type="ECO:0000313" key="5">
    <source>
        <dbReference type="EMBL" id="SHH22952.1"/>
    </source>
</evidence>
<evidence type="ECO:0000256" key="1">
    <source>
        <dbReference type="ARBA" id="ARBA00022723"/>
    </source>
</evidence>
<dbReference type="PANTHER" id="PTHR43063">
    <property type="entry name" value="4FE-4S CLUSTER CONTAINING PARA FAMILY ATPASE PROTEIN"/>
    <property type="match status" value="1"/>
</dbReference>
<dbReference type="SUPFAM" id="SSF52540">
    <property type="entry name" value="P-loop containing nucleoside triphosphate hydrolases"/>
    <property type="match status" value="1"/>
</dbReference>
<keyword evidence="3" id="KW-0411">Iron-sulfur</keyword>
<organism evidence="5 6">
    <name type="scientific">Tepidibacter thalassicus DSM 15285</name>
    <dbReference type="NCBI Taxonomy" id="1123350"/>
    <lineage>
        <taxon>Bacteria</taxon>
        <taxon>Bacillati</taxon>
        <taxon>Bacillota</taxon>
        <taxon>Clostridia</taxon>
        <taxon>Peptostreptococcales</taxon>
        <taxon>Peptostreptococcaceae</taxon>
        <taxon>Tepidibacter</taxon>
    </lineage>
</organism>
<dbReference type="Gene3D" id="3.30.70.20">
    <property type="match status" value="1"/>
</dbReference>
<dbReference type="RefSeq" id="WP_072724807.1">
    <property type="nucleotide sequence ID" value="NZ_FQXH01000011.1"/>
</dbReference>
<dbReference type="PANTHER" id="PTHR43063:SF1">
    <property type="entry name" value="4FE-4S CLUSTER CONTAINING PARA FAMILY ATPASE PROTEIN"/>
    <property type="match status" value="1"/>
</dbReference>
<dbReference type="InterPro" id="IPR017896">
    <property type="entry name" value="4Fe4S_Fe-S-bd"/>
</dbReference>
<feature type="domain" description="4Fe-4S ferredoxin-type" evidence="4">
    <location>
        <begin position="86"/>
        <end position="113"/>
    </location>
</feature>
<dbReference type="Proteomes" id="UP000242520">
    <property type="component" value="Unassembled WGS sequence"/>
</dbReference>
<name>A0A1M5R9C6_9FIRM</name>
<reference evidence="6" key="1">
    <citation type="submission" date="2016-11" db="EMBL/GenBank/DDBJ databases">
        <authorList>
            <person name="Varghese N."/>
            <person name="Submissions S."/>
        </authorList>
    </citation>
    <scope>NUCLEOTIDE SEQUENCE [LARGE SCALE GENOMIC DNA]</scope>
    <source>
        <strain evidence="6">DSM 15285</strain>
    </source>
</reference>
<proteinExistence type="predicted"/>
<dbReference type="CDD" id="cd03110">
    <property type="entry name" value="SIMIBI_bact_arch"/>
    <property type="match status" value="1"/>
</dbReference>
<gene>
    <name evidence="5" type="ORF">SAMN02744040_01289</name>
</gene>
<keyword evidence="2" id="KW-0408">Iron</keyword>
<evidence type="ECO:0000256" key="2">
    <source>
        <dbReference type="ARBA" id="ARBA00023004"/>
    </source>
</evidence>
<dbReference type="OrthoDB" id="9778602at2"/>
<evidence type="ECO:0000313" key="6">
    <source>
        <dbReference type="Proteomes" id="UP000242520"/>
    </source>
</evidence>
<dbReference type="InterPro" id="IPR017900">
    <property type="entry name" value="4Fe4S_Fe_S_CS"/>
</dbReference>
<keyword evidence="1" id="KW-0479">Metal-binding</keyword>
<dbReference type="STRING" id="1123350.SAMN02744040_01289"/>
<evidence type="ECO:0000256" key="3">
    <source>
        <dbReference type="ARBA" id="ARBA00023014"/>
    </source>
</evidence>